<accession>F8V5T2</accession>
<dbReference type="EMBL" id="JN036606">
    <property type="protein sequence ID" value="AEJ34636.1"/>
    <property type="molecule type" value="Genomic_DNA"/>
</dbReference>
<dbReference type="Proteomes" id="UP000241474">
    <property type="component" value="Segment"/>
</dbReference>
<evidence type="ECO:0000313" key="3">
    <source>
        <dbReference type="EMBL" id="AKI79167.1"/>
    </source>
</evidence>
<dbReference type="InterPro" id="IPR004843">
    <property type="entry name" value="Calcineurin-like_PHP"/>
</dbReference>
<dbReference type="Proteomes" id="UP000240552">
    <property type="component" value="Segment"/>
</dbReference>
<protein>
    <submittedName>
        <fullName evidence="2">Uncharacterized protein R398</fullName>
    </submittedName>
</protein>
<dbReference type="PANTHER" id="PTHR46546:SF4">
    <property type="entry name" value="SHEWANELLA-LIKE PROTEIN PHOSPHATASE 1"/>
    <property type="match status" value="1"/>
</dbReference>
<dbReference type="Pfam" id="PF00149">
    <property type="entry name" value="Metallophos"/>
    <property type="match status" value="1"/>
</dbReference>
<dbReference type="PANTHER" id="PTHR46546">
    <property type="entry name" value="SHEWANELLA-LIKE PROTEIN PHOSPHATASE 1"/>
    <property type="match status" value="1"/>
</dbReference>
<evidence type="ECO:0000313" key="6">
    <source>
        <dbReference type="Proteomes" id="UP000241474"/>
    </source>
</evidence>
<accession>A0A0G2Y5F7</accession>
<organism evidence="2 5">
    <name type="scientific">Acanthamoeba polyphaga mimivirus</name>
    <name type="common">APMV</name>
    <dbReference type="NCBI Taxonomy" id="212035"/>
    <lineage>
        <taxon>Viruses</taxon>
        <taxon>Varidnaviria</taxon>
        <taxon>Bamfordvirae</taxon>
        <taxon>Nucleocytoviricota</taxon>
        <taxon>Megaviricetes</taxon>
        <taxon>Imitervirales</taxon>
        <taxon>Mimiviridae</taxon>
        <taxon>Megamimivirinae</taxon>
        <taxon>Mimivirus</taxon>
        <taxon>Mimivirus bradfordmassiliense</taxon>
    </lineage>
</organism>
<proteinExistence type="predicted"/>
<dbReference type="GO" id="GO:0016787">
    <property type="term" value="F:hydrolase activity"/>
    <property type="evidence" value="ECO:0007669"/>
    <property type="project" value="InterPro"/>
</dbReference>
<gene>
    <name evidence="2" type="primary">R398</name>
    <name evidence="2" type="ORF">MIMI_R398</name>
</gene>
<reference evidence="6 7" key="2">
    <citation type="submission" date="2014-10" db="EMBL/GenBank/DDBJ databases">
        <title>Pan-genome analysis of Brazilian lineage A amoebal mimiviruses.</title>
        <authorList>
            <person name="Assis F.L."/>
            <person name="Abrahao J.S."/>
            <person name="Kroon E.G."/>
            <person name="Dornas F.P."/>
            <person name="Andrade K.R."/>
            <person name="Borato P.V.M."/>
            <person name="Pilotto M.R."/>
            <person name="Benamar S."/>
            <person name="LaScola B."/>
            <person name="Colson P."/>
        </authorList>
    </citation>
    <scope>NUCLEOTIDE SEQUENCE [LARGE SCALE GENOMIC DNA]</scope>
    <source>
        <strain evidence="4 7">Amazonia</strain>
        <strain evidence="3 6">Oyster</strain>
    </source>
</reference>
<evidence type="ECO:0000313" key="4">
    <source>
        <dbReference type="EMBL" id="AKI81063.1"/>
    </source>
</evidence>
<dbReference type="EMBL" id="KM982403">
    <property type="protein sequence ID" value="AKI81063.1"/>
    <property type="molecule type" value="Genomic_DNA"/>
</dbReference>
<dbReference type="EMBL" id="KM982401">
    <property type="protein sequence ID" value="AKI79167.1"/>
    <property type="molecule type" value="Genomic_DNA"/>
</dbReference>
<dbReference type="Proteomes" id="UP000274448">
    <property type="component" value="Segment"/>
</dbReference>
<name>A0A0G2Y5F7_MIMIV</name>
<feature type="domain" description="Calcineurin-like phosphoesterase" evidence="1">
    <location>
        <begin position="37"/>
        <end position="302"/>
    </location>
</feature>
<evidence type="ECO:0000259" key="1">
    <source>
        <dbReference type="Pfam" id="PF00149"/>
    </source>
</evidence>
<dbReference type="SUPFAM" id="SSF56300">
    <property type="entry name" value="Metallo-dependent phosphatases"/>
    <property type="match status" value="1"/>
</dbReference>
<evidence type="ECO:0000313" key="5">
    <source>
        <dbReference type="Proteomes" id="UP000240552"/>
    </source>
</evidence>
<dbReference type="Gene3D" id="3.60.21.10">
    <property type="match status" value="1"/>
</dbReference>
<dbReference type="InterPro" id="IPR029052">
    <property type="entry name" value="Metallo-depent_PP-like"/>
</dbReference>
<evidence type="ECO:0000313" key="2">
    <source>
        <dbReference type="EMBL" id="AEJ34636.1"/>
    </source>
</evidence>
<reference evidence="2 5" key="1">
    <citation type="journal article" date="2011" name="Proc. Natl. Acad. Sci. U.S.A.">
        <title>Mimivirus shows dramatic genome reduction after intraamoebal culture.</title>
        <authorList>
            <person name="Boyer M."/>
            <person name="Azza S."/>
            <person name="Barrassi L."/>
            <person name="Klose T."/>
            <person name="Campocasso A."/>
            <person name="Pagnier I."/>
            <person name="Fournous G."/>
            <person name="Borg A."/>
            <person name="Robert C."/>
            <person name="Zhang X."/>
            <person name="Desnues C."/>
            <person name="Henrissat B."/>
            <person name="Rossmann M.G."/>
            <person name="La Scola B."/>
            <person name="Raoult D."/>
        </authorList>
    </citation>
    <scope>NUCLEOTIDE SEQUENCE [LARGE SCALE GENOMIC DNA]</scope>
    <source>
        <strain evidence="2">M4</strain>
    </source>
</reference>
<evidence type="ECO:0000313" key="7">
    <source>
        <dbReference type="Proteomes" id="UP000274448"/>
    </source>
</evidence>
<organismHost>
    <name type="scientific">Acanthamoeba polyphaga</name>
    <name type="common">Amoeba</name>
    <dbReference type="NCBI Taxonomy" id="5757"/>
</organismHost>
<sequence>MKHNQIINNPDDYFRENFEKDCPNNNYVPTILPSVERIIAIGDIHGDLNLAIKSFKLAQLIDDEFNWIASPLNTVVVQVGDQIDSCRPIEGLIDCHNQKLPGDKSDDINVMIFFDMMHNKASKHGGAVYSLLGNHELMNTQGNFDYVSYENYHNFDYDSPSGEKYTGSLGRQNVFKPGSNFVKKMACNRLSVLVIGSTMFTHAGVLPVLARKLDKLDLDSNKKLEYLNMIVRKWLLNKLSGKQDEEYKSLFINDTKISPFWNRIYGMIPNNTSIDSDQCFNSVKKTLQVFKIGKIVVGHTPQLFTNKDGINGTCYERGEDNKLYRIDGGFADAFNAFNKKHVVQVLEITDDKYFRIITSKKN</sequence>